<feature type="region of interest" description="Disordered" evidence="1">
    <location>
        <begin position="1"/>
        <end position="28"/>
    </location>
</feature>
<gene>
    <name evidence="2" type="ORF">B296_00024045</name>
</gene>
<protein>
    <submittedName>
        <fullName evidence="2">Uncharacterized protein</fullName>
    </submittedName>
</protein>
<name>A0A427AVC8_ENSVE</name>
<evidence type="ECO:0000313" key="3">
    <source>
        <dbReference type="Proteomes" id="UP000287651"/>
    </source>
</evidence>
<evidence type="ECO:0000256" key="1">
    <source>
        <dbReference type="SAM" id="MobiDB-lite"/>
    </source>
</evidence>
<comment type="caution">
    <text evidence="2">The sequence shown here is derived from an EMBL/GenBank/DDBJ whole genome shotgun (WGS) entry which is preliminary data.</text>
</comment>
<proteinExistence type="predicted"/>
<sequence>MTRAGSATHVGGDRTQPTHVPRRCAPPQTTPLSCPVLLNHNRSRILTFLPSQPQPTSPTATLAATATSFSSLATTIPTAAANCRPIAPLQRSSAAHACNPCPLLPIVGPMLLSSAHLSPVTPSHALRYCPVALSRTPSFLICHRPTLLILLLYVDQPSAEHNQHCCSFHSSRSALFLHCCRPPPFEAPTTSLPCCSPPARRSSRRRCLFPGRYCPRCRSRFQPHPLPLHVLAATTIAPCSSLGCRSNRCPSLPLPPLTTTTASPSPTSFSTYW</sequence>
<organism evidence="2 3">
    <name type="scientific">Ensete ventricosum</name>
    <name type="common">Abyssinian banana</name>
    <name type="synonym">Musa ensete</name>
    <dbReference type="NCBI Taxonomy" id="4639"/>
    <lineage>
        <taxon>Eukaryota</taxon>
        <taxon>Viridiplantae</taxon>
        <taxon>Streptophyta</taxon>
        <taxon>Embryophyta</taxon>
        <taxon>Tracheophyta</taxon>
        <taxon>Spermatophyta</taxon>
        <taxon>Magnoliopsida</taxon>
        <taxon>Liliopsida</taxon>
        <taxon>Zingiberales</taxon>
        <taxon>Musaceae</taxon>
        <taxon>Ensete</taxon>
    </lineage>
</organism>
<evidence type="ECO:0000313" key="2">
    <source>
        <dbReference type="EMBL" id="RRT80077.1"/>
    </source>
</evidence>
<dbReference type="Proteomes" id="UP000287651">
    <property type="component" value="Unassembled WGS sequence"/>
</dbReference>
<reference evidence="2 3" key="1">
    <citation type="journal article" date="2014" name="Agronomy (Basel)">
        <title>A Draft Genome Sequence for Ensete ventricosum, the Drought-Tolerant Tree Against Hunger.</title>
        <authorList>
            <person name="Harrison J."/>
            <person name="Moore K.A."/>
            <person name="Paszkiewicz K."/>
            <person name="Jones T."/>
            <person name="Grant M."/>
            <person name="Ambacheew D."/>
            <person name="Muzemil S."/>
            <person name="Studholme D.J."/>
        </authorList>
    </citation>
    <scope>NUCLEOTIDE SEQUENCE [LARGE SCALE GENOMIC DNA]</scope>
</reference>
<accession>A0A427AVC8</accession>
<dbReference type="EMBL" id="AMZH03001239">
    <property type="protein sequence ID" value="RRT80077.1"/>
    <property type="molecule type" value="Genomic_DNA"/>
</dbReference>
<dbReference type="AlphaFoldDB" id="A0A427AVC8"/>